<reference evidence="1 2" key="1">
    <citation type="submission" date="2020-08" db="EMBL/GenBank/DDBJ databases">
        <title>Draft genome sequence of Parasphingopyxis sp. GrpM-11.</title>
        <authorList>
            <person name="Oh J."/>
            <person name="Roh D.-H."/>
        </authorList>
    </citation>
    <scope>NUCLEOTIDE SEQUENCE [LARGE SCALE GENOMIC DNA]</scope>
    <source>
        <strain evidence="1 2">GrpM-11</strain>
    </source>
</reference>
<dbReference type="RefSeq" id="WP_185801104.1">
    <property type="nucleotide sequence ID" value="NZ_JACJVJ010000002.1"/>
</dbReference>
<evidence type="ECO:0000313" key="2">
    <source>
        <dbReference type="Proteomes" id="UP000564378"/>
    </source>
</evidence>
<keyword evidence="2" id="KW-1185">Reference proteome</keyword>
<evidence type="ECO:0000313" key="1">
    <source>
        <dbReference type="EMBL" id="MBC2777790.1"/>
    </source>
</evidence>
<sequence>MIRFAVLSMPRTGSTMVVEKLGSHPDVTCYLALFSKREFFATDHPPTRALRDALSGWDVWEDRHEKYAAFMADVVAGTPPCKAMGIKQHINGPKAATQGLLADPDVRLISLVRRNHLATYSSAQIALQKGWNNRRTIAAREQPKVAFDAGQFEKHICAREHHDRLWSGLIAERGGKEIDYARARTADGAAELWEFIGVDPALGGDTTLVKNNSEDFLQRFENPGDVQDWLEAHDRTDWLEPEIQPPDLGGRVQ</sequence>
<dbReference type="InterPro" id="IPR027417">
    <property type="entry name" value="P-loop_NTPase"/>
</dbReference>
<evidence type="ECO:0008006" key="3">
    <source>
        <dbReference type="Google" id="ProtNLM"/>
    </source>
</evidence>
<dbReference type="Proteomes" id="UP000564378">
    <property type="component" value="Unassembled WGS sequence"/>
</dbReference>
<dbReference type="SUPFAM" id="SSF52540">
    <property type="entry name" value="P-loop containing nucleoside triphosphate hydrolases"/>
    <property type="match status" value="1"/>
</dbReference>
<protein>
    <recommendedName>
        <fullName evidence="3">Sulfotransferase family protein</fullName>
    </recommendedName>
</protein>
<dbReference type="EMBL" id="JACJVJ010000002">
    <property type="protein sequence ID" value="MBC2777790.1"/>
    <property type="molecule type" value="Genomic_DNA"/>
</dbReference>
<organism evidence="1 2">
    <name type="scientific">Parasphingopyxis marina</name>
    <dbReference type="NCBI Taxonomy" id="2761622"/>
    <lineage>
        <taxon>Bacteria</taxon>
        <taxon>Pseudomonadati</taxon>
        <taxon>Pseudomonadota</taxon>
        <taxon>Alphaproteobacteria</taxon>
        <taxon>Sphingomonadales</taxon>
        <taxon>Sphingomonadaceae</taxon>
        <taxon>Parasphingopyxis</taxon>
    </lineage>
</organism>
<accession>A0A842I0T5</accession>
<proteinExistence type="predicted"/>
<comment type="caution">
    <text evidence="1">The sequence shown here is derived from an EMBL/GenBank/DDBJ whole genome shotgun (WGS) entry which is preliminary data.</text>
</comment>
<dbReference type="AlphaFoldDB" id="A0A842I0T5"/>
<dbReference type="Gene3D" id="3.40.50.300">
    <property type="entry name" value="P-loop containing nucleotide triphosphate hydrolases"/>
    <property type="match status" value="1"/>
</dbReference>
<name>A0A842I0T5_9SPHN</name>
<gene>
    <name evidence="1" type="ORF">H6P80_09170</name>
</gene>